<dbReference type="EMBL" id="ANNX02000030">
    <property type="protein sequence ID" value="KYC40307.1"/>
    <property type="molecule type" value="Genomic_DNA"/>
</dbReference>
<keyword evidence="3" id="KW-1185">Reference proteome</keyword>
<dbReference type="GO" id="GO:0006355">
    <property type="term" value="P:regulation of DNA-templated transcription"/>
    <property type="evidence" value="ECO:0007669"/>
    <property type="project" value="InterPro"/>
</dbReference>
<proteinExistence type="predicted"/>
<protein>
    <recommendedName>
        <fullName evidence="1">Ribbon-helix-helix protein CopG domain-containing protein</fullName>
    </recommendedName>
</protein>
<dbReference type="Pfam" id="PF01402">
    <property type="entry name" value="RHH_1"/>
    <property type="match status" value="1"/>
</dbReference>
<dbReference type="InterPro" id="IPR013321">
    <property type="entry name" value="Arc_rbn_hlx_hlx"/>
</dbReference>
<reference evidence="2 3" key="1">
    <citation type="journal article" date="2013" name="Genome Biol. Evol.">
        <title>Genomes of Stigonematalean cyanobacteria (subsection V) and the evolution of oxygenic photosynthesis from prokaryotes to plastids.</title>
        <authorList>
            <person name="Dagan T."/>
            <person name="Roettger M."/>
            <person name="Stucken K."/>
            <person name="Landan G."/>
            <person name="Koch R."/>
            <person name="Major P."/>
            <person name="Gould S.B."/>
            <person name="Goremykin V.V."/>
            <person name="Rippka R."/>
            <person name="Tandeau de Marsac N."/>
            <person name="Gugger M."/>
            <person name="Lockhart P.J."/>
            <person name="Allen J.F."/>
            <person name="Brune I."/>
            <person name="Maus I."/>
            <person name="Puhler A."/>
            <person name="Martin W.F."/>
        </authorList>
    </citation>
    <scope>NUCLEOTIDE SEQUENCE [LARGE SCALE GENOMIC DNA]</scope>
    <source>
        <strain evidence="2 3">PCC 7110</strain>
    </source>
</reference>
<evidence type="ECO:0000313" key="2">
    <source>
        <dbReference type="EMBL" id="KYC40307.1"/>
    </source>
</evidence>
<dbReference type="OrthoDB" id="516104at2"/>
<dbReference type="Proteomes" id="UP000076925">
    <property type="component" value="Unassembled WGS sequence"/>
</dbReference>
<dbReference type="InterPro" id="IPR002145">
    <property type="entry name" value="CopG"/>
</dbReference>
<accession>A0A139X6G7</accession>
<organism evidence="2 3">
    <name type="scientific">Scytonema hofmannii PCC 7110</name>
    <dbReference type="NCBI Taxonomy" id="128403"/>
    <lineage>
        <taxon>Bacteria</taxon>
        <taxon>Bacillati</taxon>
        <taxon>Cyanobacteriota</taxon>
        <taxon>Cyanophyceae</taxon>
        <taxon>Nostocales</taxon>
        <taxon>Scytonemataceae</taxon>
        <taxon>Scytonema</taxon>
    </lineage>
</organism>
<dbReference type="Gene3D" id="1.10.1220.10">
    <property type="entry name" value="Met repressor-like"/>
    <property type="match status" value="1"/>
</dbReference>
<sequence length="61" mass="7040">MGTRINKRTHSDYTQSAAYLPKDLVKNFKQLAIELEIGHSEAMEQAIRMWCDAAMKKVSQR</sequence>
<evidence type="ECO:0000313" key="3">
    <source>
        <dbReference type="Proteomes" id="UP000076925"/>
    </source>
</evidence>
<gene>
    <name evidence="2" type="ORF">WA1_27645</name>
</gene>
<evidence type="ECO:0000259" key="1">
    <source>
        <dbReference type="Pfam" id="PF01402"/>
    </source>
</evidence>
<dbReference type="RefSeq" id="WP_017745632.1">
    <property type="nucleotide sequence ID" value="NZ_KQ976354.1"/>
</dbReference>
<dbReference type="AlphaFoldDB" id="A0A139X6G7"/>
<name>A0A139X6G7_9CYAN</name>
<dbReference type="STRING" id="128403.WA1_27645"/>
<comment type="caution">
    <text evidence="2">The sequence shown here is derived from an EMBL/GenBank/DDBJ whole genome shotgun (WGS) entry which is preliminary data.</text>
</comment>
<feature type="domain" description="Ribbon-helix-helix protein CopG" evidence="1">
    <location>
        <begin position="19"/>
        <end position="50"/>
    </location>
</feature>